<sequence length="131" mass="13878">MRAFTFLAPFLLATLSAAAPTGPSLSTRQEQNPAVQKMVSCGVKKEDIDGLTPIAEQFKENVTTDGLETLTNILGHVASSVGSGPFAPLQIALGVTKELTRDVNITPQNLKQLVSFVGDNLENLPCLVNGK</sequence>
<feature type="chain" id="PRO_5012440566" evidence="1">
    <location>
        <begin position="19"/>
        <end position="131"/>
    </location>
</feature>
<proteinExistence type="predicted"/>
<dbReference type="GeneID" id="63803047"/>
<evidence type="ECO:0000313" key="2">
    <source>
        <dbReference type="EMBL" id="ORX72619.1"/>
    </source>
</evidence>
<comment type="caution">
    <text evidence="2">The sequence shown here is derived from an EMBL/GenBank/DDBJ whole genome shotgun (WGS) entry which is preliminary data.</text>
</comment>
<protein>
    <submittedName>
        <fullName evidence="2">Uncharacterized protein</fullName>
    </submittedName>
</protein>
<accession>A0A1Y1WGI2</accession>
<feature type="signal peptide" evidence="1">
    <location>
        <begin position="1"/>
        <end position="18"/>
    </location>
</feature>
<dbReference type="AlphaFoldDB" id="A0A1Y1WGI2"/>
<dbReference type="RefSeq" id="XP_040745959.1">
    <property type="nucleotide sequence ID" value="XM_040886399.1"/>
</dbReference>
<dbReference type="Proteomes" id="UP000193922">
    <property type="component" value="Unassembled WGS sequence"/>
</dbReference>
<evidence type="ECO:0000256" key="1">
    <source>
        <dbReference type="SAM" id="SignalP"/>
    </source>
</evidence>
<organism evidence="2 3">
    <name type="scientific">Linderina pennispora</name>
    <dbReference type="NCBI Taxonomy" id="61395"/>
    <lineage>
        <taxon>Eukaryota</taxon>
        <taxon>Fungi</taxon>
        <taxon>Fungi incertae sedis</taxon>
        <taxon>Zoopagomycota</taxon>
        <taxon>Kickxellomycotina</taxon>
        <taxon>Kickxellomycetes</taxon>
        <taxon>Kickxellales</taxon>
        <taxon>Kickxellaceae</taxon>
        <taxon>Linderina</taxon>
    </lineage>
</organism>
<dbReference type="OrthoDB" id="10544832at2759"/>
<name>A0A1Y1WGI2_9FUNG</name>
<reference evidence="2 3" key="1">
    <citation type="submission" date="2016-07" db="EMBL/GenBank/DDBJ databases">
        <title>Pervasive Adenine N6-methylation of Active Genes in Fungi.</title>
        <authorList>
            <consortium name="DOE Joint Genome Institute"/>
            <person name="Mondo S.J."/>
            <person name="Dannebaum R.O."/>
            <person name="Kuo R.C."/>
            <person name="Labutti K."/>
            <person name="Haridas S."/>
            <person name="Kuo A."/>
            <person name="Salamov A."/>
            <person name="Ahrendt S.R."/>
            <person name="Lipzen A."/>
            <person name="Sullivan W."/>
            <person name="Andreopoulos W.B."/>
            <person name="Clum A."/>
            <person name="Lindquist E."/>
            <person name="Daum C."/>
            <person name="Ramamoorthy G.K."/>
            <person name="Gryganskyi A."/>
            <person name="Culley D."/>
            <person name="Magnuson J.K."/>
            <person name="James T.Y."/>
            <person name="O'Malley M.A."/>
            <person name="Stajich J.E."/>
            <person name="Spatafora J.W."/>
            <person name="Visel A."/>
            <person name="Grigoriev I.V."/>
        </authorList>
    </citation>
    <scope>NUCLEOTIDE SEQUENCE [LARGE SCALE GENOMIC DNA]</scope>
    <source>
        <strain evidence="2 3">ATCC 12442</strain>
    </source>
</reference>
<evidence type="ECO:0000313" key="3">
    <source>
        <dbReference type="Proteomes" id="UP000193922"/>
    </source>
</evidence>
<gene>
    <name evidence="2" type="ORF">DL89DRAFT_264837</name>
</gene>
<keyword evidence="3" id="KW-1185">Reference proteome</keyword>
<dbReference type="EMBL" id="MCFD01000002">
    <property type="protein sequence ID" value="ORX72619.1"/>
    <property type="molecule type" value="Genomic_DNA"/>
</dbReference>
<keyword evidence="1" id="KW-0732">Signal</keyword>